<proteinExistence type="predicted"/>
<dbReference type="AlphaFoldDB" id="A0A5D8QB21"/>
<comment type="caution">
    <text evidence="2">The sequence shown here is derived from an EMBL/GenBank/DDBJ whole genome shotgun (WGS) entry which is preliminary data.</text>
</comment>
<feature type="domain" description="VWFA" evidence="1">
    <location>
        <begin position="133"/>
        <end position="233"/>
    </location>
</feature>
<organism evidence="2 3">
    <name type="scientific">Calorimonas adulescens</name>
    <dbReference type="NCBI Taxonomy" id="2606906"/>
    <lineage>
        <taxon>Bacteria</taxon>
        <taxon>Bacillati</taxon>
        <taxon>Bacillota</taxon>
        <taxon>Clostridia</taxon>
        <taxon>Thermoanaerobacterales</taxon>
        <taxon>Thermoanaerobacteraceae</taxon>
        <taxon>Calorimonas</taxon>
    </lineage>
</organism>
<dbReference type="InterPro" id="IPR036465">
    <property type="entry name" value="vWFA_dom_sf"/>
</dbReference>
<dbReference type="Pfam" id="PF13519">
    <property type="entry name" value="VWA_2"/>
    <property type="match status" value="1"/>
</dbReference>
<evidence type="ECO:0000259" key="1">
    <source>
        <dbReference type="PROSITE" id="PS50234"/>
    </source>
</evidence>
<keyword evidence="3" id="KW-1185">Reference proteome</keyword>
<dbReference type="EMBL" id="VTPS01000012">
    <property type="protein sequence ID" value="TZE81587.1"/>
    <property type="molecule type" value="Genomic_DNA"/>
</dbReference>
<dbReference type="InterPro" id="IPR002035">
    <property type="entry name" value="VWF_A"/>
</dbReference>
<gene>
    <name evidence="2" type="ORF">FWJ32_08700</name>
</gene>
<dbReference type="Gene3D" id="3.40.50.410">
    <property type="entry name" value="von Willebrand factor, type A domain"/>
    <property type="match status" value="1"/>
</dbReference>
<dbReference type="CDD" id="cd00198">
    <property type="entry name" value="vWFA"/>
    <property type="match status" value="1"/>
</dbReference>
<dbReference type="RefSeq" id="WP_149545565.1">
    <property type="nucleotide sequence ID" value="NZ_VTPS01000012.1"/>
</dbReference>
<sequence>MSANMTMRLINIVTDGCSNIGPDPCIVAGNVHKDGIIINAIGVVDDNVCSNRALKEIKGIARAGGGVHDLIRISELGKTLTSATMRSVAGTLTEVVDRELKEVLKKGIDEIHPELRFQVVDFINRLTDETNLKVAVVIDASGSMADKIDEAKRGVIELLKSLGARKGETQIAVICYPSERNGAYLLKGFTSDIDELESIVMEVVTGGGTPTASAIEFAAELIKDKPLAYESLV</sequence>
<dbReference type="PROSITE" id="PS50234">
    <property type="entry name" value="VWFA"/>
    <property type="match status" value="1"/>
</dbReference>
<evidence type="ECO:0000313" key="2">
    <source>
        <dbReference type="EMBL" id="TZE81587.1"/>
    </source>
</evidence>
<dbReference type="SUPFAM" id="SSF53300">
    <property type="entry name" value="vWA-like"/>
    <property type="match status" value="2"/>
</dbReference>
<evidence type="ECO:0000313" key="3">
    <source>
        <dbReference type="Proteomes" id="UP000322976"/>
    </source>
</evidence>
<protein>
    <submittedName>
        <fullName evidence="2">VWA domain-containing protein</fullName>
    </submittedName>
</protein>
<accession>A0A5D8QB21</accession>
<reference evidence="2 3" key="1">
    <citation type="submission" date="2019-08" db="EMBL/GenBank/DDBJ databases">
        <title>Calorimonas adulescens gen. nov., sp. nov., an anaerobic thermophilic bacterium from Sakhalin hot spring.</title>
        <authorList>
            <person name="Khomyakova M.A."/>
            <person name="Merkel A.Y."/>
            <person name="Novikov A."/>
            <person name="Bonch-Osmolovskaya E.A."/>
            <person name="Slobodkin A.I."/>
        </authorList>
    </citation>
    <scope>NUCLEOTIDE SEQUENCE [LARGE SCALE GENOMIC DNA]</scope>
    <source>
        <strain evidence="2 3">A05MB</strain>
    </source>
</reference>
<dbReference type="Proteomes" id="UP000322976">
    <property type="component" value="Unassembled WGS sequence"/>
</dbReference>
<name>A0A5D8QB21_9THEO</name>